<evidence type="ECO:0000313" key="3">
    <source>
        <dbReference type="EMBL" id="CBJ28604.1"/>
    </source>
</evidence>
<keyword evidence="1" id="KW-0175">Coiled coil</keyword>
<proteinExistence type="predicted"/>
<evidence type="ECO:0000313" key="4">
    <source>
        <dbReference type="Proteomes" id="UP000002630"/>
    </source>
</evidence>
<dbReference type="AlphaFoldDB" id="D7FHP9"/>
<name>D7FHP9_ECTSI</name>
<dbReference type="EMBL" id="FN649760">
    <property type="protein sequence ID" value="CBJ28604.1"/>
    <property type="molecule type" value="Genomic_DNA"/>
</dbReference>
<keyword evidence="4" id="KW-1185">Reference proteome</keyword>
<organism evidence="3 4">
    <name type="scientific">Ectocarpus siliculosus</name>
    <name type="common">Brown alga</name>
    <name type="synonym">Conferva siliculosa</name>
    <dbReference type="NCBI Taxonomy" id="2880"/>
    <lineage>
        <taxon>Eukaryota</taxon>
        <taxon>Sar</taxon>
        <taxon>Stramenopiles</taxon>
        <taxon>Ochrophyta</taxon>
        <taxon>PX clade</taxon>
        <taxon>Phaeophyceae</taxon>
        <taxon>Ectocarpales</taxon>
        <taxon>Ectocarpaceae</taxon>
        <taxon>Ectocarpus</taxon>
    </lineage>
</organism>
<dbReference type="Proteomes" id="UP000002630">
    <property type="component" value="Unassembled WGS sequence"/>
</dbReference>
<evidence type="ECO:0000256" key="2">
    <source>
        <dbReference type="SAM" id="MobiDB-lite"/>
    </source>
</evidence>
<feature type="coiled-coil region" evidence="1">
    <location>
        <begin position="181"/>
        <end position="215"/>
    </location>
</feature>
<accession>D7FHP9</accession>
<reference evidence="3 4" key="1">
    <citation type="journal article" date="2010" name="Nature">
        <title>The Ectocarpus genome and the independent evolution of multicellularity in brown algae.</title>
        <authorList>
            <person name="Cock J.M."/>
            <person name="Sterck L."/>
            <person name="Rouze P."/>
            <person name="Scornet D."/>
            <person name="Allen A.E."/>
            <person name="Amoutzias G."/>
            <person name="Anthouard V."/>
            <person name="Artiguenave F."/>
            <person name="Aury J.M."/>
            <person name="Badger J.H."/>
            <person name="Beszteri B."/>
            <person name="Billiau K."/>
            <person name="Bonnet E."/>
            <person name="Bothwell J.H."/>
            <person name="Bowler C."/>
            <person name="Boyen C."/>
            <person name="Brownlee C."/>
            <person name="Carrano C.J."/>
            <person name="Charrier B."/>
            <person name="Cho G.Y."/>
            <person name="Coelho S.M."/>
            <person name="Collen J."/>
            <person name="Corre E."/>
            <person name="Da Silva C."/>
            <person name="Delage L."/>
            <person name="Delaroque N."/>
            <person name="Dittami S.M."/>
            <person name="Doulbeau S."/>
            <person name="Elias M."/>
            <person name="Farnham G."/>
            <person name="Gachon C.M."/>
            <person name="Gschloessl B."/>
            <person name="Heesch S."/>
            <person name="Jabbari K."/>
            <person name="Jubin C."/>
            <person name="Kawai H."/>
            <person name="Kimura K."/>
            <person name="Kloareg B."/>
            <person name="Kupper F.C."/>
            <person name="Lang D."/>
            <person name="Le Bail A."/>
            <person name="Leblanc C."/>
            <person name="Lerouge P."/>
            <person name="Lohr M."/>
            <person name="Lopez P.J."/>
            <person name="Martens C."/>
            <person name="Maumus F."/>
            <person name="Michel G."/>
            <person name="Miranda-Saavedra D."/>
            <person name="Morales J."/>
            <person name="Moreau H."/>
            <person name="Motomura T."/>
            <person name="Nagasato C."/>
            <person name="Napoli C.A."/>
            <person name="Nelson D.R."/>
            <person name="Nyvall-Collen P."/>
            <person name="Peters A.F."/>
            <person name="Pommier C."/>
            <person name="Potin P."/>
            <person name="Poulain J."/>
            <person name="Quesneville H."/>
            <person name="Read B."/>
            <person name="Rensing S.A."/>
            <person name="Ritter A."/>
            <person name="Rousvoal S."/>
            <person name="Samanta M."/>
            <person name="Samson G."/>
            <person name="Schroeder D.C."/>
            <person name="Segurens B."/>
            <person name="Strittmatter M."/>
            <person name="Tonon T."/>
            <person name="Tregear J.W."/>
            <person name="Valentin K."/>
            <person name="von Dassow P."/>
            <person name="Yamagishi T."/>
            <person name="Van de Peer Y."/>
            <person name="Wincker P."/>
        </authorList>
    </citation>
    <scope>NUCLEOTIDE SEQUENCE [LARGE SCALE GENOMIC DNA]</scope>
    <source>
        <strain evidence="4">Ec32 / CCAP1310/4</strain>
    </source>
</reference>
<dbReference type="InParanoid" id="D7FHP9"/>
<evidence type="ECO:0000256" key="1">
    <source>
        <dbReference type="SAM" id="Coils"/>
    </source>
</evidence>
<protein>
    <submittedName>
        <fullName evidence="3">Uncharacterized protein</fullName>
    </submittedName>
</protein>
<sequence>MRKALSEIEVIDVFKVKIDDGTFFGGQDLVEWLCSRLKQELAFSAEVRKELQGERLASSREFDRLSENEKRLKNELRDKQSELETAERRLLDTTEALHSQKQLRMKEMLVTQGAAKEINSLQSEVSRLTNRINLQADVTAAVEKECEALRSTVRTGREVRDVEDVNFRKTLAETIKREEGMVRLKRRLHAAEAERRESEARVSRLQREMDRMRAALWAHGINPASAAAIPGNNKHVVSSSNAAAAANATRIAQKGAHWRRPDGPARRRDQKNKLAPLAHLGSSSSRAGLGNDWGGSTSSASSAAIGFRRRFEDNADAQALRGWKHT</sequence>
<gene>
    <name evidence="3" type="ORF">Esi_0110_0017</name>
</gene>
<feature type="coiled-coil region" evidence="1">
    <location>
        <begin position="62"/>
        <end position="131"/>
    </location>
</feature>
<feature type="region of interest" description="Disordered" evidence="2">
    <location>
        <begin position="274"/>
        <end position="300"/>
    </location>
</feature>